<dbReference type="RefSeq" id="WP_377824024.1">
    <property type="nucleotide sequence ID" value="NZ_JBHSWJ010000002.1"/>
</dbReference>
<evidence type="ECO:0000313" key="3">
    <source>
        <dbReference type="Proteomes" id="UP001596356"/>
    </source>
</evidence>
<evidence type="ECO:0000313" key="2">
    <source>
        <dbReference type="EMBL" id="MFC6715143.1"/>
    </source>
</evidence>
<sequence length="152" mass="16070">MVWIALVSVLAGFLLIGGILVVAFLPRREAGLGVRSAPGPEGTWNASVHTGMFGDTTGRQGLFDVTAGWLSFTPTGAQAPVWRYPCPSVGVRAGSGFRVHPVTLQTPDGLVEATVSQERINRFSGNTMKTARESGYADEFARVLIAAGARPL</sequence>
<dbReference type="Proteomes" id="UP001596356">
    <property type="component" value="Unassembled WGS sequence"/>
</dbReference>
<dbReference type="EMBL" id="JBHSWJ010000002">
    <property type="protein sequence ID" value="MFC6715143.1"/>
    <property type="molecule type" value="Genomic_DNA"/>
</dbReference>
<keyword evidence="1" id="KW-0812">Transmembrane</keyword>
<keyword evidence="3" id="KW-1185">Reference proteome</keyword>
<accession>A0ABW2AWV5</accession>
<name>A0ABW2AWV5_9MICO</name>
<gene>
    <name evidence="2" type="ORF">ACFQBT_15530</name>
</gene>
<keyword evidence="1" id="KW-0472">Membrane</keyword>
<comment type="caution">
    <text evidence="2">The sequence shown here is derived from an EMBL/GenBank/DDBJ whole genome shotgun (WGS) entry which is preliminary data.</text>
</comment>
<reference evidence="3" key="1">
    <citation type="journal article" date="2019" name="Int. J. Syst. Evol. Microbiol.">
        <title>The Global Catalogue of Microorganisms (GCM) 10K type strain sequencing project: providing services to taxonomists for standard genome sequencing and annotation.</title>
        <authorList>
            <consortium name="The Broad Institute Genomics Platform"/>
            <consortium name="The Broad Institute Genome Sequencing Center for Infectious Disease"/>
            <person name="Wu L."/>
            <person name="Ma J."/>
        </authorList>
    </citation>
    <scope>NUCLEOTIDE SEQUENCE [LARGE SCALE GENOMIC DNA]</scope>
    <source>
        <strain evidence="3">NBRC 106593</strain>
    </source>
</reference>
<protein>
    <recommendedName>
        <fullName evidence="4">DUF2550 family protein</fullName>
    </recommendedName>
</protein>
<evidence type="ECO:0000256" key="1">
    <source>
        <dbReference type="SAM" id="Phobius"/>
    </source>
</evidence>
<organism evidence="2 3">
    <name type="scientific">Branchiibius cervicis</name>
    <dbReference type="NCBI Taxonomy" id="908252"/>
    <lineage>
        <taxon>Bacteria</taxon>
        <taxon>Bacillati</taxon>
        <taxon>Actinomycetota</taxon>
        <taxon>Actinomycetes</taxon>
        <taxon>Micrococcales</taxon>
        <taxon>Dermacoccaceae</taxon>
        <taxon>Branchiibius</taxon>
    </lineage>
</organism>
<keyword evidence="1" id="KW-1133">Transmembrane helix</keyword>
<feature type="transmembrane region" description="Helical" evidence="1">
    <location>
        <begin position="6"/>
        <end position="25"/>
    </location>
</feature>
<proteinExistence type="predicted"/>
<evidence type="ECO:0008006" key="4">
    <source>
        <dbReference type="Google" id="ProtNLM"/>
    </source>
</evidence>